<dbReference type="RefSeq" id="WP_245958273.1">
    <property type="nucleotide sequence ID" value="NZ_QNRR01000012.1"/>
</dbReference>
<dbReference type="GO" id="GO:0016787">
    <property type="term" value="F:hydrolase activity"/>
    <property type="evidence" value="ECO:0007669"/>
    <property type="project" value="UniProtKB-KW"/>
</dbReference>
<dbReference type="InterPro" id="IPR029058">
    <property type="entry name" value="AB_hydrolase_fold"/>
</dbReference>
<dbReference type="Gene3D" id="3.40.50.1820">
    <property type="entry name" value="alpha/beta hydrolase"/>
    <property type="match status" value="1"/>
</dbReference>
<reference evidence="2 3" key="1">
    <citation type="submission" date="2018-06" db="EMBL/GenBank/DDBJ databases">
        <title>Genomic Encyclopedia of Type Strains, Phase IV (KMG-IV): sequencing the most valuable type-strain genomes for metagenomic binning, comparative biology and taxonomic classification.</title>
        <authorList>
            <person name="Goeker M."/>
        </authorList>
    </citation>
    <scope>NUCLEOTIDE SEQUENCE [LARGE SCALE GENOMIC DNA]</scope>
    <source>
        <strain evidence="2 3">DSM 25532</strain>
    </source>
</reference>
<proteinExistence type="predicted"/>
<dbReference type="Pfam" id="PF01738">
    <property type="entry name" value="DLH"/>
    <property type="match status" value="1"/>
</dbReference>
<evidence type="ECO:0000313" key="3">
    <source>
        <dbReference type="Proteomes" id="UP000253426"/>
    </source>
</evidence>
<keyword evidence="2" id="KW-0378">Hydrolase</keyword>
<dbReference type="PANTHER" id="PTHR22946">
    <property type="entry name" value="DIENELACTONE HYDROLASE DOMAIN-CONTAINING PROTEIN-RELATED"/>
    <property type="match status" value="1"/>
</dbReference>
<protein>
    <submittedName>
        <fullName evidence="2">Dienelactone hydrolase</fullName>
    </submittedName>
</protein>
<gene>
    <name evidence="2" type="ORF">DES53_112168</name>
</gene>
<dbReference type="Proteomes" id="UP000253426">
    <property type="component" value="Unassembled WGS sequence"/>
</dbReference>
<dbReference type="SUPFAM" id="SSF53474">
    <property type="entry name" value="alpha/beta-Hydrolases"/>
    <property type="match status" value="1"/>
</dbReference>
<accession>A0A366H7P1</accession>
<dbReference type="InterPro" id="IPR050261">
    <property type="entry name" value="FrsA_esterase"/>
</dbReference>
<organism evidence="2 3">
    <name type="scientific">Roseimicrobium gellanilyticum</name>
    <dbReference type="NCBI Taxonomy" id="748857"/>
    <lineage>
        <taxon>Bacteria</taxon>
        <taxon>Pseudomonadati</taxon>
        <taxon>Verrucomicrobiota</taxon>
        <taxon>Verrucomicrobiia</taxon>
        <taxon>Verrucomicrobiales</taxon>
        <taxon>Verrucomicrobiaceae</taxon>
        <taxon>Roseimicrobium</taxon>
    </lineage>
</organism>
<evidence type="ECO:0000259" key="1">
    <source>
        <dbReference type="Pfam" id="PF01738"/>
    </source>
</evidence>
<dbReference type="InterPro" id="IPR002925">
    <property type="entry name" value="Dienelactn_hydro"/>
</dbReference>
<sequence>MKQLSPVLNHQHVPVEGMRVHIPVSGAVLEGMLDIPERAPGIVLFVHGSGSSHHSPRNQFVAEEIRKKGLGALLFDLLTQQEELADEETLELRFEIGFLAKRLIEVTNWLLDQPESAGKQIGFFGSSTGAAAALVAAAHFGTRVGAVVSRGGRPDLADNALREVNAPTLLIVGGSDYEVLQLNEAALRELRCEKAMKVIPGATHLFEEYGALPQVAHHAAVWLRHHLKN</sequence>
<dbReference type="EMBL" id="QNRR01000012">
    <property type="protein sequence ID" value="RBP38170.1"/>
    <property type="molecule type" value="Genomic_DNA"/>
</dbReference>
<feature type="domain" description="Dienelactone hydrolase" evidence="1">
    <location>
        <begin position="30"/>
        <end position="211"/>
    </location>
</feature>
<keyword evidence="3" id="KW-1185">Reference proteome</keyword>
<comment type="caution">
    <text evidence="2">The sequence shown here is derived from an EMBL/GenBank/DDBJ whole genome shotgun (WGS) entry which is preliminary data.</text>
</comment>
<dbReference type="AlphaFoldDB" id="A0A366H7P1"/>
<evidence type="ECO:0000313" key="2">
    <source>
        <dbReference type="EMBL" id="RBP38170.1"/>
    </source>
</evidence>
<name>A0A366H7P1_9BACT</name>